<dbReference type="InterPro" id="IPR009755">
    <property type="entry name" value="RMC1_C"/>
</dbReference>
<evidence type="ECO:0000259" key="2">
    <source>
        <dbReference type="Pfam" id="PF07035"/>
    </source>
</evidence>
<sequence>MFRPQSGLSSRSRAALSGSGALSHVYIQYPPLRCSVPGAVGLHYDDGNKLIIAATSNQIFSWHANQFTSTDVPNVATINEGPILSIRYSLDGKIIGVQRSPQEIELINLEKSTVFKQQCKAESECILGFFWTDCPTCDIVIVKTSGLDLYSVQFELNGLKFVETKRFNVSWYVYTHESRLVLLASGMQCKTLTGFQFSAGGIIRLPKFDVRMTKAEVNKKPVLCAEDVHIATMYGRIYCLQVDRVGMQLHLYRFYRDAVVHQGSLPIYSTKVAISVVDNVLLVHQVDAKVVLLYDIFADSKAPISAPLPLLVRGPSGSTINSTRNKDRQSGSSSQSAEVETLSMVEDSMYRDGWVFLNSDMICDSLHGLLWRIHLDLEAIAASSSEVPSLLAFLQRRRLKADKAKQLSLEVMRSIILERRTLSVIANAMDILTVSYAHAMRLTNYLPGASETTASNRAISQQPSGSHLSESQKAVRSGIRLSENVQNFDVNGKATKAETDVTEVEKERLHSILTSGMRESSSSSLGDTDSQEYSHTGSIGAKPEDTAGSSSTNLNISKDNTREDTNAKGEKRISMESEKSSLRHEKSLLQMGSGENDAGGPLESHIPELNRPRTTSTMISPDEMFKNVFAVVEEEMSGDPMYLVALIVEYCRSAAAEKLKVHPGLHVLMVQLLARGESYAELGQFVSSKIIEPSREVALKLLEIGSCHLPTRKLGMDMLRQLACHSEYVGLLLQDGCFIEALRYVRRNKVLAISPSLFLEAAISTKDSQKLASVLRFCTDFVPNFEQTSDYSTFSAILHEMNNIAVA</sequence>
<name>A0A0C9S8W3_9CONI</name>
<organism evidence="4">
    <name type="scientific">Wollemia nobilis</name>
    <dbReference type="NCBI Taxonomy" id="56998"/>
    <lineage>
        <taxon>Eukaryota</taxon>
        <taxon>Viridiplantae</taxon>
        <taxon>Streptophyta</taxon>
        <taxon>Embryophyta</taxon>
        <taxon>Tracheophyta</taxon>
        <taxon>Spermatophyta</taxon>
        <taxon>Pinopsida</taxon>
        <taxon>Pinidae</taxon>
        <taxon>Conifers II</taxon>
        <taxon>Araucariales</taxon>
        <taxon>Araucariaceae</taxon>
        <taxon>Wollemia</taxon>
    </lineage>
</organism>
<feature type="compositionally biased region" description="Polar residues" evidence="1">
    <location>
        <begin position="454"/>
        <end position="474"/>
    </location>
</feature>
<dbReference type="GO" id="GO:0010506">
    <property type="term" value="P:regulation of autophagy"/>
    <property type="evidence" value="ECO:0007669"/>
    <property type="project" value="InterPro"/>
</dbReference>
<dbReference type="PANTHER" id="PTHR12897">
    <property type="entry name" value="COLON CANCER-ASSOCIATED PROTEIN MIC1"/>
    <property type="match status" value="1"/>
</dbReference>
<evidence type="ECO:0000313" key="4">
    <source>
        <dbReference type="EMBL" id="JAG88018.1"/>
    </source>
</evidence>
<feature type="region of interest" description="Disordered" evidence="1">
    <location>
        <begin position="596"/>
        <end position="618"/>
    </location>
</feature>
<accession>A0A0C9S8W3</accession>
<dbReference type="PANTHER" id="PTHR12897:SF4">
    <property type="entry name" value="REGULATOR OF MON1-CCZ1 COMPLEX"/>
    <property type="match status" value="1"/>
</dbReference>
<feature type="compositionally biased region" description="Polar residues" evidence="1">
    <location>
        <begin position="547"/>
        <end position="558"/>
    </location>
</feature>
<feature type="region of interest" description="Disordered" evidence="1">
    <location>
        <begin position="454"/>
        <end position="476"/>
    </location>
</feature>
<evidence type="ECO:0000256" key="1">
    <source>
        <dbReference type="SAM" id="MobiDB-lite"/>
    </source>
</evidence>
<dbReference type="Pfam" id="PF07035">
    <property type="entry name" value="RMC1_C"/>
    <property type="match status" value="1"/>
</dbReference>
<feature type="compositionally biased region" description="Basic and acidic residues" evidence="1">
    <location>
        <begin position="559"/>
        <end position="583"/>
    </location>
</feature>
<dbReference type="AlphaFoldDB" id="A0A0C9S8W3"/>
<proteinExistence type="predicted"/>
<dbReference type="EMBL" id="GCHU01010208">
    <property type="protein sequence ID" value="JAG88018.1"/>
    <property type="molecule type" value="Transcribed_RNA"/>
</dbReference>
<dbReference type="GO" id="GO:0031902">
    <property type="term" value="C:late endosome membrane"/>
    <property type="evidence" value="ECO:0007669"/>
    <property type="project" value="TreeGrafter"/>
</dbReference>
<feature type="region of interest" description="Disordered" evidence="1">
    <location>
        <begin position="317"/>
        <end position="338"/>
    </location>
</feature>
<evidence type="ECO:0000259" key="3">
    <source>
        <dbReference type="Pfam" id="PF21029"/>
    </source>
</evidence>
<dbReference type="Pfam" id="PF21029">
    <property type="entry name" value="RMC1_N"/>
    <property type="match status" value="1"/>
</dbReference>
<reference evidence="4" key="1">
    <citation type="submission" date="2015-02" db="EMBL/GenBank/DDBJ databases">
        <title>A transcriptome of Wollemia nobilis - a relic of Gondwana.</title>
        <authorList>
            <person name="Chia J.Y."/>
            <person name="Leong Y.S."/>
            <person name="Abdul Karim S."/>
            <person name="Wan Azmi N."/>
            <person name="Hercus R."/>
            <person name="Croft L."/>
        </authorList>
    </citation>
    <scope>NUCLEOTIDE SEQUENCE</scope>
    <source>
        <strain evidence="4">MaeBrown</strain>
        <tissue evidence="4">Leaf</tissue>
    </source>
</reference>
<dbReference type="GO" id="GO:0035658">
    <property type="term" value="C:Mon1-Ccz1 complex"/>
    <property type="evidence" value="ECO:0007669"/>
    <property type="project" value="InterPro"/>
</dbReference>
<feature type="domain" description="Regulator of MON1-CCZ1 complex N-terminal" evidence="3">
    <location>
        <begin position="43"/>
        <end position="155"/>
    </location>
</feature>
<dbReference type="GO" id="GO:0005765">
    <property type="term" value="C:lysosomal membrane"/>
    <property type="evidence" value="ECO:0007669"/>
    <property type="project" value="TreeGrafter"/>
</dbReference>
<dbReference type="InterPro" id="IPR040371">
    <property type="entry name" value="RMC1"/>
</dbReference>
<feature type="compositionally biased region" description="Polar residues" evidence="1">
    <location>
        <begin position="512"/>
        <end position="537"/>
    </location>
</feature>
<protein>
    <submittedName>
        <fullName evidence="4">TSA: Wollemia nobilis Ref_Wollemi_Transcript_10263_2456 transcribed RNA sequence</fullName>
    </submittedName>
</protein>
<feature type="domain" description="Mic1" evidence="2">
    <location>
        <begin position="607"/>
        <end position="778"/>
    </location>
</feature>
<feature type="region of interest" description="Disordered" evidence="1">
    <location>
        <begin position="512"/>
        <end position="583"/>
    </location>
</feature>
<dbReference type="InterPro" id="IPR049040">
    <property type="entry name" value="RMC1_N"/>
</dbReference>